<dbReference type="EC" id="3.6.1.41" evidence="3"/>
<dbReference type="NCBIfam" id="NF001204">
    <property type="entry name" value="PRK00166.1"/>
    <property type="match status" value="1"/>
</dbReference>
<protein>
    <recommendedName>
        <fullName evidence="3">bis(5'-nucleosyl)-tetraphosphatase (symmetrical)</fullName>
        <ecNumber evidence="3">3.6.1.41</ecNumber>
    </recommendedName>
    <alternativeName>
        <fullName evidence="6">Ap4A hydrolase</fullName>
    </alternativeName>
    <alternativeName>
        <fullName evidence="5">Diadenosine 5',5'''-P1,P4-tetraphosphate pyrophosphohydrolase</fullName>
    </alternativeName>
    <alternativeName>
        <fullName evidence="7">Diadenosine tetraphosphatase</fullName>
    </alternativeName>
</protein>
<dbReference type="InterPro" id="IPR004843">
    <property type="entry name" value="Calcineurin-like_PHP"/>
</dbReference>
<evidence type="ECO:0000256" key="6">
    <source>
        <dbReference type="ARBA" id="ARBA00032248"/>
    </source>
</evidence>
<dbReference type="CDD" id="cd07422">
    <property type="entry name" value="MPP_ApaH"/>
    <property type="match status" value="1"/>
</dbReference>
<reference evidence="10 11" key="1">
    <citation type="submission" date="2018-12" db="EMBL/GenBank/DDBJ databases">
        <title>Complete genome sequence of Iodobacter sp. H11R3.</title>
        <authorList>
            <person name="Bae J.-W."/>
        </authorList>
    </citation>
    <scope>NUCLEOTIDE SEQUENCE [LARGE SCALE GENOMIC DNA]</scope>
    <source>
        <strain evidence="10 11">H11R3</strain>
    </source>
</reference>
<evidence type="ECO:0000256" key="1">
    <source>
        <dbReference type="ARBA" id="ARBA00003413"/>
    </source>
</evidence>
<dbReference type="Gene3D" id="3.60.21.10">
    <property type="match status" value="1"/>
</dbReference>
<dbReference type="InterPro" id="IPR029052">
    <property type="entry name" value="Metallo-depent_PP-like"/>
</dbReference>
<dbReference type="PIRSF" id="PIRSF000903">
    <property type="entry name" value="B5n-ttraPtase_sm"/>
    <property type="match status" value="1"/>
</dbReference>
<dbReference type="Pfam" id="PF00149">
    <property type="entry name" value="Metallophos"/>
    <property type="match status" value="1"/>
</dbReference>
<dbReference type="OrthoDB" id="9807890at2"/>
<dbReference type="KEGG" id="iod:EJO50_11270"/>
<comment type="function">
    <text evidence="1">Hydrolyzes diadenosine 5',5'''-P1,P4-tetraphosphate to yield ADP.</text>
</comment>
<dbReference type="EMBL" id="CP034433">
    <property type="protein sequence ID" value="AZN37010.1"/>
    <property type="molecule type" value="Genomic_DNA"/>
</dbReference>
<comment type="similarity">
    <text evidence="2">Belongs to the Ap4A hydrolase family.</text>
</comment>
<dbReference type="Proteomes" id="UP000282438">
    <property type="component" value="Chromosome"/>
</dbReference>
<gene>
    <name evidence="10" type="ORF">EJO50_11270</name>
</gene>
<dbReference type="InterPro" id="IPR004617">
    <property type="entry name" value="ApaH"/>
</dbReference>
<keyword evidence="11" id="KW-1185">Reference proteome</keyword>
<evidence type="ECO:0000256" key="2">
    <source>
        <dbReference type="ARBA" id="ARBA00005419"/>
    </source>
</evidence>
<evidence type="ECO:0000256" key="7">
    <source>
        <dbReference type="ARBA" id="ARBA00033210"/>
    </source>
</evidence>
<keyword evidence="4 10" id="KW-0378">Hydrolase</keyword>
<sequence>MSRYAIGDIQGCFVELMSVVESMAFSPQSDQIFLVGDLVNRGPSSLATLRWASQTEGVSIVLGNHDLHLLAMFAGLAQPKPGDTLQEVIDAPDAEHLLFWLRQQPLLIDLGDVLLVHAGVSPSWPLETAKLAAQEVEMALRGDQWKDFIAVMYGNQPVEWTSDMKAFDRMRYSVNCFTRMRFVTTDGALQLKYKGEREQAPAGIKPWFELANRLLLNRRVVCGHWSALGLMLKDDVWALDTGCVWGGALTAVCLDSGKLYQAAARFEYQALSD</sequence>
<evidence type="ECO:0000313" key="10">
    <source>
        <dbReference type="EMBL" id="AZN37010.1"/>
    </source>
</evidence>
<dbReference type="PANTHER" id="PTHR40942">
    <property type="match status" value="1"/>
</dbReference>
<evidence type="ECO:0000256" key="8">
    <source>
        <dbReference type="ARBA" id="ARBA00049417"/>
    </source>
</evidence>
<evidence type="ECO:0000313" key="11">
    <source>
        <dbReference type="Proteomes" id="UP000282438"/>
    </source>
</evidence>
<accession>A0A3S8ZU36</accession>
<dbReference type="GO" id="GO:0008803">
    <property type="term" value="F:bis(5'-nucleosyl)-tetraphosphatase (symmetrical) activity"/>
    <property type="evidence" value="ECO:0007669"/>
    <property type="project" value="UniProtKB-EC"/>
</dbReference>
<name>A0A3S8ZU36_9NEIS</name>
<dbReference type="RefSeq" id="WP_125974235.1">
    <property type="nucleotide sequence ID" value="NZ_CP034433.1"/>
</dbReference>
<evidence type="ECO:0000256" key="5">
    <source>
        <dbReference type="ARBA" id="ARBA00031248"/>
    </source>
</evidence>
<dbReference type="PANTHER" id="PTHR40942:SF4">
    <property type="entry name" value="CYTOCHROME C5"/>
    <property type="match status" value="1"/>
</dbReference>
<evidence type="ECO:0000259" key="9">
    <source>
        <dbReference type="Pfam" id="PF00149"/>
    </source>
</evidence>
<dbReference type="AlphaFoldDB" id="A0A3S8ZU36"/>
<evidence type="ECO:0000256" key="3">
    <source>
        <dbReference type="ARBA" id="ARBA00012506"/>
    </source>
</evidence>
<feature type="domain" description="Calcineurin-like phosphoesterase" evidence="9">
    <location>
        <begin position="4"/>
        <end position="137"/>
    </location>
</feature>
<proteinExistence type="inferred from homology"/>
<comment type="catalytic activity">
    <reaction evidence="8">
        <text>P(1),P(4)-bis(5'-adenosyl) tetraphosphate + H2O = 2 ADP + 2 H(+)</text>
        <dbReference type="Rhea" id="RHEA:24252"/>
        <dbReference type="ChEBI" id="CHEBI:15377"/>
        <dbReference type="ChEBI" id="CHEBI:15378"/>
        <dbReference type="ChEBI" id="CHEBI:58141"/>
        <dbReference type="ChEBI" id="CHEBI:456216"/>
        <dbReference type="EC" id="3.6.1.41"/>
    </reaction>
</comment>
<dbReference type="SUPFAM" id="SSF56300">
    <property type="entry name" value="Metallo-dependent phosphatases"/>
    <property type="match status" value="1"/>
</dbReference>
<organism evidence="10 11">
    <name type="scientific">Iodobacter ciconiae</name>
    <dbReference type="NCBI Taxonomy" id="2496266"/>
    <lineage>
        <taxon>Bacteria</taxon>
        <taxon>Pseudomonadati</taxon>
        <taxon>Pseudomonadota</taxon>
        <taxon>Betaproteobacteria</taxon>
        <taxon>Neisseriales</taxon>
        <taxon>Chitinibacteraceae</taxon>
        <taxon>Iodobacter</taxon>
    </lineage>
</organism>
<evidence type="ECO:0000256" key="4">
    <source>
        <dbReference type="ARBA" id="ARBA00022801"/>
    </source>
</evidence>
<dbReference type="NCBIfam" id="TIGR00668">
    <property type="entry name" value="apaH"/>
    <property type="match status" value="1"/>
</dbReference>